<keyword evidence="3" id="KW-0812">Transmembrane</keyword>
<dbReference type="Proteomes" id="UP001168877">
    <property type="component" value="Unassembled WGS sequence"/>
</dbReference>
<dbReference type="InterPro" id="IPR021940">
    <property type="entry name" value="CER1-like_C"/>
</dbReference>
<dbReference type="Pfam" id="PF12076">
    <property type="entry name" value="CER1-like_C"/>
    <property type="match status" value="1"/>
</dbReference>
<protein>
    <submittedName>
        <fullName evidence="8">Uncharacterized protein</fullName>
    </submittedName>
</protein>
<evidence type="ECO:0000259" key="6">
    <source>
        <dbReference type="Pfam" id="PF04116"/>
    </source>
</evidence>
<evidence type="ECO:0000259" key="7">
    <source>
        <dbReference type="Pfam" id="PF12076"/>
    </source>
</evidence>
<dbReference type="EMBL" id="JAUESC010000384">
    <property type="protein sequence ID" value="KAK0583457.1"/>
    <property type="molecule type" value="Genomic_DNA"/>
</dbReference>
<evidence type="ECO:0000256" key="5">
    <source>
        <dbReference type="ARBA" id="ARBA00023136"/>
    </source>
</evidence>
<evidence type="ECO:0000256" key="1">
    <source>
        <dbReference type="ARBA" id="ARBA00004141"/>
    </source>
</evidence>
<gene>
    <name evidence="8" type="ORF">LWI29_037204</name>
</gene>
<feature type="domain" description="Very-long-chain aldehyde decarbonylase CER1-like C-terminal" evidence="7">
    <location>
        <begin position="417"/>
        <end position="580"/>
    </location>
</feature>
<accession>A0AA39S3I0</accession>
<dbReference type="GO" id="GO:0016491">
    <property type="term" value="F:oxidoreductase activity"/>
    <property type="evidence" value="ECO:0007669"/>
    <property type="project" value="InterPro"/>
</dbReference>
<comment type="caution">
    <text evidence="8">The sequence shown here is derived from an EMBL/GenBank/DDBJ whole genome shotgun (WGS) entry which is preliminary data.</text>
</comment>
<dbReference type="InterPro" id="IPR050307">
    <property type="entry name" value="Sterol_Desaturase_Related"/>
</dbReference>
<dbReference type="GO" id="GO:0005506">
    <property type="term" value="F:iron ion binding"/>
    <property type="evidence" value="ECO:0007669"/>
    <property type="project" value="InterPro"/>
</dbReference>
<feature type="domain" description="Fatty acid hydroxylase" evidence="6">
    <location>
        <begin position="140"/>
        <end position="274"/>
    </location>
</feature>
<sequence>MASKPGILTDWPWKPLGNFKYVILAPWAVHSIYSYAVYEESERDLGYLLIFPFLLLRMLHNQIWISFSRYRTAKGNNRIVDKAIDFDQVDRERSWDDQVLFNGILFYIGRSTMPSKFVHNLPLWKTDGIILVMLLHSGPVEFLYYWFHRALHHHFLYSRYHSHHHSSIATEPITSVIHPFAEHIVYFMLFAIPLVTTLLMRNASIASFASYVLFIDFMNNMGHCNFEFVPKWLFSIFPPLKYLMYTPSFHSLHHTQFRTNYSLFMPIYDYIYGTMDKSSDSLHEASLKRDEETPDVVHLTHLTTPESIYHLRIGFASVASKPLTSKSYLWLMWPFTCWSVLFTRFYGHSFVSERNTFQTLKLHTWVLPRYLVQGEGLNKNGEIYIERNPKLKIKVVDGSSLAAAIVVNSIPKGTTQVVVRGKLTKVACATASVLCKMGIKVSAICKNDYEKLKLVVTEDFHNNLVLSSSYDHKIWLVGDELKEEEQSKAAKGTIFIPFSQLPPRKLRKDCFYHTTPAMLIPPSLENMHSCENWLPRMVMSAWRIAGIIHALEEWNTHECGNTISNIDQVWQATLRHGFRPLVLVASPMPPN</sequence>
<evidence type="ECO:0000256" key="4">
    <source>
        <dbReference type="ARBA" id="ARBA00022989"/>
    </source>
</evidence>
<evidence type="ECO:0000313" key="8">
    <source>
        <dbReference type="EMBL" id="KAK0583457.1"/>
    </source>
</evidence>
<name>A0AA39S3I0_ACESA</name>
<comment type="similarity">
    <text evidence="2">Belongs to the sterol desaturase family.</text>
</comment>
<keyword evidence="9" id="KW-1185">Reference proteome</keyword>
<comment type="subcellular location">
    <subcellularLocation>
        <location evidence="1">Membrane</location>
        <topology evidence="1">Multi-pass membrane protein</topology>
    </subcellularLocation>
</comment>
<reference evidence="8" key="1">
    <citation type="journal article" date="2022" name="Plant J.">
        <title>Strategies of tolerance reflected in two North American maple genomes.</title>
        <authorList>
            <person name="McEvoy S.L."/>
            <person name="Sezen U.U."/>
            <person name="Trouern-Trend A."/>
            <person name="McMahon S.M."/>
            <person name="Schaberg P.G."/>
            <person name="Yang J."/>
            <person name="Wegrzyn J.L."/>
            <person name="Swenson N.G."/>
        </authorList>
    </citation>
    <scope>NUCLEOTIDE SEQUENCE</scope>
    <source>
        <strain evidence="8">NS2018</strain>
    </source>
</reference>
<dbReference type="PANTHER" id="PTHR11863">
    <property type="entry name" value="STEROL DESATURASE"/>
    <property type="match status" value="1"/>
</dbReference>
<reference evidence="8" key="2">
    <citation type="submission" date="2023-06" db="EMBL/GenBank/DDBJ databases">
        <authorList>
            <person name="Swenson N.G."/>
            <person name="Wegrzyn J.L."/>
            <person name="Mcevoy S.L."/>
        </authorList>
    </citation>
    <scope>NUCLEOTIDE SEQUENCE</scope>
    <source>
        <strain evidence="8">NS2018</strain>
        <tissue evidence="8">Leaf</tissue>
    </source>
</reference>
<proteinExistence type="inferred from homology"/>
<evidence type="ECO:0000256" key="3">
    <source>
        <dbReference type="ARBA" id="ARBA00022692"/>
    </source>
</evidence>
<dbReference type="GO" id="GO:0016020">
    <property type="term" value="C:membrane"/>
    <property type="evidence" value="ECO:0007669"/>
    <property type="project" value="UniProtKB-SubCell"/>
</dbReference>
<keyword evidence="4" id="KW-1133">Transmembrane helix</keyword>
<dbReference type="AlphaFoldDB" id="A0AA39S3I0"/>
<dbReference type="GO" id="GO:0008610">
    <property type="term" value="P:lipid biosynthetic process"/>
    <property type="evidence" value="ECO:0007669"/>
    <property type="project" value="InterPro"/>
</dbReference>
<dbReference type="InterPro" id="IPR006694">
    <property type="entry name" value="Fatty_acid_hydroxylase"/>
</dbReference>
<organism evidence="8 9">
    <name type="scientific">Acer saccharum</name>
    <name type="common">Sugar maple</name>
    <dbReference type="NCBI Taxonomy" id="4024"/>
    <lineage>
        <taxon>Eukaryota</taxon>
        <taxon>Viridiplantae</taxon>
        <taxon>Streptophyta</taxon>
        <taxon>Embryophyta</taxon>
        <taxon>Tracheophyta</taxon>
        <taxon>Spermatophyta</taxon>
        <taxon>Magnoliopsida</taxon>
        <taxon>eudicotyledons</taxon>
        <taxon>Gunneridae</taxon>
        <taxon>Pentapetalae</taxon>
        <taxon>rosids</taxon>
        <taxon>malvids</taxon>
        <taxon>Sapindales</taxon>
        <taxon>Sapindaceae</taxon>
        <taxon>Hippocastanoideae</taxon>
        <taxon>Acereae</taxon>
        <taxon>Acer</taxon>
    </lineage>
</organism>
<keyword evidence="5" id="KW-0472">Membrane</keyword>
<evidence type="ECO:0000256" key="2">
    <source>
        <dbReference type="ARBA" id="ARBA00009324"/>
    </source>
</evidence>
<dbReference type="Pfam" id="PF04116">
    <property type="entry name" value="FA_hydroxylase"/>
    <property type="match status" value="1"/>
</dbReference>
<evidence type="ECO:0000313" key="9">
    <source>
        <dbReference type="Proteomes" id="UP001168877"/>
    </source>
</evidence>